<evidence type="ECO:0000313" key="2">
    <source>
        <dbReference type="EMBL" id="ABE64974.1"/>
    </source>
</evidence>
<dbReference type="KEGG" id="nha:Nham_4383"/>
<dbReference type="EMBL" id="CP000321">
    <property type="protein sequence ID" value="ABE64974.1"/>
    <property type="molecule type" value="Genomic_DNA"/>
</dbReference>
<organism evidence="2 3">
    <name type="scientific">Nitrobacter hamburgensis (strain DSM 10229 / NCIMB 13809 / X14)</name>
    <dbReference type="NCBI Taxonomy" id="323097"/>
    <lineage>
        <taxon>Bacteria</taxon>
        <taxon>Pseudomonadati</taxon>
        <taxon>Pseudomonadota</taxon>
        <taxon>Alphaproteobacteria</taxon>
        <taxon>Hyphomicrobiales</taxon>
        <taxon>Nitrobacteraceae</taxon>
        <taxon>Nitrobacter</taxon>
    </lineage>
</organism>
<gene>
    <name evidence="2" type="ordered locus">Nham_4383</name>
</gene>
<dbReference type="eggNOG" id="ENOG5032EEB">
    <property type="taxonomic scope" value="Bacteria"/>
</dbReference>
<proteinExistence type="predicted"/>
<dbReference type="HOGENOM" id="CLU_182750_0_0_5"/>
<evidence type="ECO:0000256" key="1">
    <source>
        <dbReference type="SAM" id="MobiDB-lite"/>
    </source>
</evidence>
<evidence type="ECO:0000313" key="3">
    <source>
        <dbReference type="Proteomes" id="UP000001953"/>
    </source>
</evidence>
<sequence length="119" mass="12042">MPCPVRGTRACGPSSVQETLMSAQLGATVAAVGSVVRGISGRRLGTFAGMVAAAITLGGCALPPAPLIGRDPADPGARTAGVGYRSSIAPYTSFRPTAPSGWTEQNQRVTPSPKSGHEH</sequence>
<geneLocation type="plasmid" evidence="3">
    <name>pNITHX2</name>
</geneLocation>
<name>Q1QFM3_NITHX</name>
<dbReference type="Proteomes" id="UP000001953">
    <property type="component" value="Plasmid 2"/>
</dbReference>
<feature type="compositionally biased region" description="Polar residues" evidence="1">
    <location>
        <begin position="100"/>
        <end position="113"/>
    </location>
</feature>
<keyword evidence="3" id="KW-1185">Reference proteome</keyword>
<keyword evidence="2" id="KW-0614">Plasmid</keyword>
<protein>
    <submittedName>
        <fullName evidence="2">Uncharacterized protein</fullName>
    </submittedName>
</protein>
<accession>Q1QFM3</accession>
<feature type="region of interest" description="Disordered" evidence="1">
    <location>
        <begin position="90"/>
        <end position="119"/>
    </location>
</feature>
<reference evidence="3" key="1">
    <citation type="submission" date="2006-03" db="EMBL/GenBank/DDBJ databases">
        <title>Complete sequence of plasmid 2 of Nitrobacter hamburgensis X14.</title>
        <authorList>
            <consortium name="US DOE Joint Genome Institute"/>
            <person name="Copeland A."/>
            <person name="Lucas S."/>
            <person name="Lapidus A."/>
            <person name="Barry K."/>
            <person name="Detter J.C."/>
            <person name="Glavina del Rio T."/>
            <person name="Hammon N."/>
            <person name="Israni S."/>
            <person name="Dalin E."/>
            <person name="Tice H."/>
            <person name="Pitluck S."/>
            <person name="Chain P."/>
            <person name="Malfatti S."/>
            <person name="Shin M."/>
            <person name="Vergez L."/>
            <person name="Schmutz J."/>
            <person name="Larimer F."/>
            <person name="Land M."/>
            <person name="Hauser L."/>
            <person name="Kyrpides N."/>
            <person name="Ivanova N."/>
            <person name="Ward B."/>
            <person name="Arp D."/>
            <person name="Klotz M."/>
            <person name="Stein L."/>
            <person name="O'Mullan G."/>
            <person name="Starkenburg S."/>
            <person name="Sayavedra L."/>
            <person name="Poret-Peterson A.T."/>
            <person name="Gentry M.E."/>
            <person name="Bruce D."/>
            <person name="Richardson P."/>
        </authorList>
    </citation>
    <scope>NUCLEOTIDE SEQUENCE [LARGE SCALE GENOMIC DNA]</scope>
    <source>
        <strain evidence="3">DSM 10229 / NCIMB 13809 / X14</strain>
        <plasmid evidence="3">Plasmid pNITHX2</plasmid>
    </source>
</reference>
<dbReference type="AlphaFoldDB" id="Q1QFM3"/>